<dbReference type="eggNOG" id="COG0758">
    <property type="taxonomic scope" value="Bacteria"/>
</dbReference>
<feature type="domain" description="Helix-hairpin-helix DNA-binding motif class 1" evidence="2">
    <location>
        <begin position="41"/>
        <end position="60"/>
    </location>
</feature>
<dbReference type="STRING" id="313628.LNTAR_12621"/>
<dbReference type="SUPFAM" id="SSF102405">
    <property type="entry name" value="MCP/YpsA-like"/>
    <property type="match status" value="1"/>
</dbReference>
<dbReference type="PANTHER" id="PTHR43022:SF1">
    <property type="entry name" value="PROTEIN SMF"/>
    <property type="match status" value="1"/>
</dbReference>
<dbReference type="OrthoDB" id="9785707at2"/>
<evidence type="ECO:0000256" key="1">
    <source>
        <dbReference type="ARBA" id="ARBA00006525"/>
    </source>
</evidence>
<evidence type="ECO:0000313" key="4">
    <source>
        <dbReference type="Proteomes" id="UP000004947"/>
    </source>
</evidence>
<dbReference type="RefSeq" id="WP_007278191.1">
    <property type="nucleotide sequence ID" value="NZ_ABCK01000006.1"/>
</dbReference>
<gene>
    <name evidence="3" type="ORF">LNTAR_12621</name>
</gene>
<dbReference type="EMBL" id="ABCK01000006">
    <property type="protein sequence ID" value="EDM28199.1"/>
    <property type="molecule type" value="Genomic_DNA"/>
</dbReference>
<dbReference type="NCBIfam" id="TIGR00732">
    <property type="entry name" value="dprA"/>
    <property type="match status" value="1"/>
</dbReference>
<protein>
    <submittedName>
        <fullName evidence="3">SMF family protein involved in DNA uptake</fullName>
    </submittedName>
</protein>
<sequence length="380" mass="43031">MNSEIIHDVCLNMLPGVGPRTYNKLVKKFKKSENIFKASRKELLKCPGIGPRVAEEILNHERNYDPREELERARLADIKIINRQDPLYPESLRNIYDAPIILYIRGNAHLLKNYDRNIAIVGTRRPTNYGLQMTEALATEASYASWTIISGLAVGIDSKAHHTAVQLKRPTIAILGGGIGKIYPKDNLKLARDICDHGALVSEYPILFPPDRRTFPMRNRIIAALSRSVLVVEAGLNSGSLITANQALEYGRSVFALPGRVDIPQSRGCHQLLKQGAILTESFKDIYEEFNLELGSNRKSAKKEQTEKQENREFDLQLDENERRIMEILKSGELHVDKICELSELNVGQVLATLLGLETHKLIRLLPGKKYELTNRRQYE</sequence>
<reference evidence="3 4" key="1">
    <citation type="journal article" date="2010" name="J. Bacteriol.">
        <title>Genome sequence of Lentisphaera araneosa HTCC2155T, the type species of the order Lentisphaerales in the phylum Lentisphaerae.</title>
        <authorList>
            <person name="Thrash J.C."/>
            <person name="Cho J.C."/>
            <person name="Vergin K.L."/>
            <person name="Morris R.M."/>
            <person name="Giovannoni S.J."/>
        </authorList>
    </citation>
    <scope>NUCLEOTIDE SEQUENCE [LARGE SCALE GENOMIC DNA]</scope>
    <source>
        <strain evidence="3 4">HTCC2155</strain>
    </source>
</reference>
<dbReference type="AlphaFoldDB" id="A6DJX5"/>
<organism evidence="3 4">
    <name type="scientific">Lentisphaera araneosa HTCC2155</name>
    <dbReference type="NCBI Taxonomy" id="313628"/>
    <lineage>
        <taxon>Bacteria</taxon>
        <taxon>Pseudomonadati</taxon>
        <taxon>Lentisphaerota</taxon>
        <taxon>Lentisphaeria</taxon>
        <taxon>Lentisphaerales</taxon>
        <taxon>Lentisphaeraceae</taxon>
        <taxon>Lentisphaera</taxon>
    </lineage>
</organism>
<dbReference type="InterPro" id="IPR057666">
    <property type="entry name" value="DrpA_SLOG"/>
</dbReference>
<dbReference type="GO" id="GO:0006281">
    <property type="term" value="P:DNA repair"/>
    <property type="evidence" value="ECO:0007669"/>
    <property type="project" value="InterPro"/>
</dbReference>
<dbReference type="Pfam" id="PF14520">
    <property type="entry name" value="HHH_5"/>
    <property type="match status" value="1"/>
</dbReference>
<dbReference type="InterPro" id="IPR003583">
    <property type="entry name" value="Hlx-hairpin-Hlx_DNA-bd_motif"/>
</dbReference>
<dbReference type="InterPro" id="IPR003488">
    <property type="entry name" value="DprA"/>
</dbReference>
<evidence type="ECO:0000313" key="3">
    <source>
        <dbReference type="EMBL" id="EDM28199.1"/>
    </source>
</evidence>
<dbReference type="Pfam" id="PF02481">
    <property type="entry name" value="DNA_processg_A"/>
    <property type="match status" value="1"/>
</dbReference>
<dbReference type="Gene3D" id="1.10.10.10">
    <property type="entry name" value="Winged helix-like DNA-binding domain superfamily/Winged helix DNA-binding domain"/>
    <property type="match status" value="1"/>
</dbReference>
<dbReference type="InterPro" id="IPR010994">
    <property type="entry name" value="RuvA_2-like"/>
</dbReference>
<dbReference type="Pfam" id="PF17782">
    <property type="entry name" value="WHD_DprA"/>
    <property type="match status" value="1"/>
</dbReference>
<keyword evidence="4" id="KW-1185">Reference proteome</keyword>
<accession>A6DJX5</accession>
<name>A6DJX5_9BACT</name>
<proteinExistence type="inferred from homology"/>
<dbReference type="Proteomes" id="UP000004947">
    <property type="component" value="Unassembled WGS sequence"/>
</dbReference>
<dbReference type="GO" id="GO:0009294">
    <property type="term" value="P:DNA-mediated transformation"/>
    <property type="evidence" value="ECO:0007669"/>
    <property type="project" value="InterPro"/>
</dbReference>
<dbReference type="InterPro" id="IPR041614">
    <property type="entry name" value="DprA_WH"/>
</dbReference>
<dbReference type="SUPFAM" id="SSF47781">
    <property type="entry name" value="RuvA domain 2-like"/>
    <property type="match status" value="1"/>
</dbReference>
<dbReference type="InterPro" id="IPR036388">
    <property type="entry name" value="WH-like_DNA-bd_sf"/>
</dbReference>
<evidence type="ECO:0000259" key="2">
    <source>
        <dbReference type="SMART" id="SM00278"/>
    </source>
</evidence>
<dbReference type="GO" id="GO:0003677">
    <property type="term" value="F:DNA binding"/>
    <property type="evidence" value="ECO:0007669"/>
    <property type="project" value="InterPro"/>
</dbReference>
<comment type="similarity">
    <text evidence="1">Belongs to the DprA/Smf family.</text>
</comment>
<dbReference type="PANTHER" id="PTHR43022">
    <property type="entry name" value="PROTEIN SMF"/>
    <property type="match status" value="1"/>
</dbReference>
<dbReference type="Gene3D" id="3.40.50.450">
    <property type="match status" value="1"/>
</dbReference>
<comment type="caution">
    <text evidence="3">The sequence shown here is derived from an EMBL/GenBank/DDBJ whole genome shotgun (WGS) entry which is preliminary data.</text>
</comment>
<dbReference type="SMART" id="SM00278">
    <property type="entry name" value="HhH1"/>
    <property type="match status" value="1"/>
</dbReference>